<name>A0A818L178_9BILA</name>
<evidence type="ECO:0000313" key="1">
    <source>
        <dbReference type="EMBL" id="CAF3562566.1"/>
    </source>
</evidence>
<sequence length="157" mass="17981">MITQALKAFAHLGDLRRGINMHHTISSRINNDSYIFASLIHFYSYIKNNQANKAMDLFNEINKPNDVIIIILLFNTCVQLGTAEASNLAERVSKTILQLFYSNPHLLTSLLDALMKCAQLLFNRSTSKILSIYEATMNEYNKDKNPSKTLNLFYQMK</sequence>
<protein>
    <submittedName>
        <fullName evidence="1">Uncharacterized protein</fullName>
    </submittedName>
</protein>
<evidence type="ECO:0000313" key="2">
    <source>
        <dbReference type="Proteomes" id="UP000663881"/>
    </source>
</evidence>
<dbReference type="AlphaFoldDB" id="A0A818L178"/>
<gene>
    <name evidence="1" type="ORF">OKA104_LOCUS4669</name>
</gene>
<accession>A0A818L178</accession>
<dbReference type="EMBL" id="CAJOAY010000154">
    <property type="protein sequence ID" value="CAF3562566.1"/>
    <property type="molecule type" value="Genomic_DNA"/>
</dbReference>
<dbReference type="InterPro" id="IPR011990">
    <property type="entry name" value="TPR-like_helical_dom_sf"/>
</dbReference>
<reference evidence="1" key="1">
    <citation type="submission" date="2021-02" db="EMBL/GenBank/DDBJ databases">
        <authorList>
            <person name="Nowell W R."/>
        </authorList>
    </citation>
    <scope>NUCLEOTIDE SEQUENCE</scope>
</reference>
<organism evidence="1 2">
    <name type="scientific">Adineta steineri</name>
    <dbReference type="NCBI Taxonomy" id="433720"/>
    <lineage>
        <taxon>Eukaryota</taxon>
        <taxon>Metazoa</taxon>
        <taxon>Spiralia</taxon>
        <taxon>Gnathifera</taxon>
        <taxon>Rotifera</taxon>
        <taxon>Eurotatoria</taxon>
        <taxon>Bdelloidea</taxon>
        <taxon>Adinetida</taxon>
        <taxon>Adinetidae</taxon>
        <taxon>Adineta</taxon>
    </lineage>
</organism>
<dbReference type="Proteomes" id="UP000663881">
    <property type="component" value="Unassembled WGS sequence"/>
</dbReference>
<dbReference type="Gene3D" id="1.25.40.10">
    <property type="entry name" value="Tetratricopeptide repeat domain"/>
    <property type="match status" value="1"/>
</dbReference>
<comment type="caution">
    <text evidence="1">The sequence shown here is derived from an EMBL/GenBank/DDBJ whole genome shotgun (WGS) entry which is preliminary data.</text>
</comment>
<proteinExistence type="predicted"/>